<dbReference type="PROSITE" id="PS51006">
    <property type="entry name" value="PABS_2"/>
    <property type="match status" value="1"/>
</dbReference>
<dbReference type="InterPro" id="IPR035246">
    <property type="entry name" value="Spermidine_synt_N"/>
</dbReference>
<dbReference type="InterPro" id="IPR029063">
    <property type="entry name" value="SAM-dependent_MTases_sf"/>
</dbReference>
<evidence type="ECO:0000313" key="7">
    <source>
        <dbReference type="EMBL" id="KAJ8772917.1"/>
    </source>
</evidence>
<dbReference type="Gene3D" id="3.40.50.150">
    <property type="entry name" value="Vaccinia Virus protein VP39"/>
    <property type="match status" value="1"/>
</dbReference>
<dbReference type="GO" id="GO:0004766">
    <property type="term" value="F:spermidine synthase activity"/>
    <property type="evidence" value="ECO:0007669"/>
    <property type="project" value="TreeGrafter"/>
</dbReference>
<keyword evidence="8" id="KW-1185">Reference proteome</keyword>
<feature type="compositionally biased region" description="Acidic residues" evidence="4">
    <location>
        <begin position="49"/>
        <end position="60"/>
    </location>
</feature>
<sequence>MARESGLDCIAKFPNTSLQVKELFVDDDNNKKVGSAAKTIILSSQSLPEMDDNDNDDDDQQGVNRGVSLQFRDRIMVLPMDAQVSPSRLKSCRSSDSAEKSEDFMATKNAESFSRLHVKEIALESEQAVNGELIKLQYSPPSPTIENHGVSNGVALKVPGWYVDIEDDWPGEAHLYKVEKVLFRGKSKYQDLFVFQSSGHGKVVVLNGDVQLTEKDEFAYQEMLTHLPLCSIPNPKKVLLIGGGDGGILREISRHASVEHIDICEIDTMVIDMYRQFFPEIAVGYQDPRVNLHIGDGIEFLKSAPQGDYDTVILDAFQCMGSEAEQLAGGSLLELVARALQPGGVMASQAQCLWHKEFSVADAIASCRRTFKGSVSYAWSPVPAYIGGMVGFMLCSTEGPAVDFKHPINPLNPKHYGVARGPPKFYNSEVHTAAFCLPSFAYEV</sequence>
<evidence type="ECO:0000313" key="8">
    <source>
        <dbReference type="Proteomes" id="UP001159364"/>
    </source>
</evidence>
<evidence type="ECO:0000256" key="2">
    <source>
        <dbReference type="ARBA" id="ARBA00022679"/>
    </source>
</evidence>
<dbReference type="PROSITE" id="PS01330">
    <property type="entry name" value="PABS_1"/>
    <property type="match status" value="1"/>
</dbReference>
<reference evidence="6 8" key="1">
    <citation type="submission" date="2021-09" db="EMBL/GenBank/DDBJ databases">
        <title>Genomic insights and catalytic innovation underlie evolution of tropane alkaloids biosynthesis.</title>
        <authorList>
            <person name="Wang Y.-J."/>
            <person name="Tian T."/>
            <person name="Huang J.-P."/>
            <person name="Huang S.-X."/>
        </authorList>
    </citation>
    <scope>NUCLEOTIDE SEQUENCE [LARGE SCALE GENOMIC DNA]</scope>
    <source>
        <strain evidence="6">KIB-2018</strain>
        <tissue evidence="6">Leaf</tissue>
    </source>
</reference>
<evidence type="ECO:0000256" key="4">
    <source>
        <dbReference type="SAM" id="MobiDB-lite"/>
    </source>
</evidence>
<comment type="caution">
    <text evidence="6">The sequence shown here is derived from an EMBL/GenBank/DDBJ whole genome shotgun (WGS) entry which is preliminary data.</text>
</comment>
<dbReference type="HAMAP" id="MF_00198">
    <property type="entry name" value="Spermidine_synth"/>
    <property type="match status" value="1"/>
</dbReference>
<comment type="similarity">
    <text evidence="1">Belongs to the spermidine/spermine synthase family.</text>
</comment>
<dbReference type="InterPro" id="IPR030373">
    <property type="entry name" value="PABS_CS"/>
</dbReference>
<accession>A0AAV8S6Y2</accession>
<dbReference type="PANTHER" id="PTHR11558:SF28">
    <property type="entry name" value="SPERMIDINE SYNTHASE 2-LIKE"/>
    <property type="match status" value="1"/>
</dbReference>
<dbReference type="GO" id="GO:0005829">
    <property type="term" value="C:cytosol"/>
    <property type="evidence" value="ECO:0007669"/>
    <property type="project" value="TreeGrafter"/>
</dbReference>
<name>A0AAV8S6Y2_9ROSI</name>
<feature type="region of interest" description="Disordered" evidence="4">
    <location>
        <begin position="44"/>
        <end position="63"/>
    </location>
</feature>
<feature type="active site" description="Proton acceptor" evidence="3">
    <location>
        <position position="315"/>
    </location>
</feature>
<gene>
    <name evidence="6" type="ORF">K2173_008219</name>
    <name evidence="7" type="ORF">K2173_028094</name>
</gene>
<feature type="domain" description="PABS" evidence="5">
    <location>
        <begin position="159"/>
        <end position="397"/>
    </location>
</feature>
<evidence type="ECO:0000313" key="6">
    <source>
        <dbReference type="EMBL" id="KAJ8747924.1"/>
    </source>
</evidence>
<keyword evidence="2 3" id="KW-0808">Transferase</keyword>
<dbReference type="PANTHER" id="PTHR11558">
    <property type="entry name" value="SPERMIDINE/SPERMINE SYNTHASE"/>
    <property type="match status" value="1"/>
</dbReference>
<evidence type="ECO:0000256" key="1">
    <source>
        <dbReference type="ARBA" id="ARBA00007867"/>
    </source>
</evidence>
<keyword evidence="3" id="KW-0620">Polyamine biosynthesis</keyword>
<dbReference type="Proteomes" id="UP001159364">
    <property type="component" value="Linkage Group LG02"/>
</dbReference>
<dbReference type="Pfam" id="PF01564">
    <property type="entry name" value="Spermine_synth"/>
    <property type="match status" value="1"/>
</dbReference>
<dbReference type="CDD" id="cd02440">
    <property type="entry name" value="AdoMet_MTases"/>
    <property type="match status" value="1"/>
</dbReference>
<dbReference type="GO" id="GO:0008295">
    <property type="term" value="P:spermidine biosynthetic process"/>
    <property type="evidence" value="ECO:0007669"/>
    <property type="project" value="TreeGrafter"/>
</dbReference>
<evidence type="ECO:0000256" key="3">
    <source>
        <dbReference type="PROSITE-ProRule" id="PRU00354"/>
    </source>
</evidence>
<dbReference type="SUPFAM" id="SSF53335">
    <property type="entry name" value="S-adenosyl-L-methionine-dependent methyltransferases"/>
    <property type="match status" value="1"/>
</dbReference>
<dbReference type="InterPro" id="IPR030374">
    <property type="entry name" value="PABS"/>
</dbReference>
<dbReference type="InterPro" id="IPR037163">
    <property type="entry name" value="Spermidine_synt_N_sf"/>
</dbReference>
<organism evidence="6 8">
    <name type="scientific">Erythroxylum novogranatense</name>
    <dbReference type="NCBI Taxonomy" id="1862640"/>
    <lineage>
        <taxon>Eukaryota</taxon>
        <taxon>Viridiplantae</taxon>
        <taxon>Streptophyta</taxon>
        <taxon>Embryophyta</taxon>
        <taxon>Tracheophyta</taxon>
        <taxon>Spermatophyta</taxon>
        <taxon>Magnoliopsida</taxon>
        <taxon>eudicotyledons</taxon>
        <taxon>Gunneridae</taxon>
        <taxon>Pentapetalae</taxon>
        <taxon>rosids</taxon>
        <taxon>fabids</taxon>
        <taxon>Malpighiales</taxon>
        <taxon>Erythroxylaceae</taxon>
        <taxon>Erythroxylum</taxon>
    </lineage>
</organism>
<dbReference type="InterPro" id="IPR001045">
    <property type="entry name" value="Spermi_synthase"/>
</dbReference>
<proteinExistence type="inferred from homology"/>
<dbReference type="EMBL" id="JAIWQS010000054">
    <property type="protein sequence ID" value="KAJ8747924.1"/>
    <property type="molecule type" value="Genomic_DNA"/>
</dbReference>
<dbReference type="FunFam" id="3.40.50.150:FF:000013">
    <property type="entry name" value="Spermidine synthase"/>
    <property type="match status" value="1"/>
</dbReference>
<dbReference type="Gene3D" id="2.30.140.10">
    <property type="entry name" value="Spermidine synthase, tetramerisation domain"/>
    <property type="match status" value="1"/>
</dbReference>
<dbReference type="Pfam" id="PF17284">
    <property type="entry name" value="Spermine_synt_N"/>
    <property type="match status" value="1"/>
</dbReference>
<dbReference type="EMBL" id="JAIWQS010000002">
    <property type="protein sequence ID" value="KAJ8772917.1"/>
    <property type="molecule type" value="Genomic_DNA"/>
</dbReference>
<protein>
    <recommendedName>
        <fullName evidence="5">PABS domain-containing protein</fullName>
    </recommendedName>
</protein>
<evidence type="ECO:0000259" key="5">
    <source>
        <dbReference type="PROSITE" id="PS51006"/>
    </source>
</evidence>
<dbReference type="AlphaFoldDB" id="A0AAV8S6Y2"/>